<evidence type="ECO:0000313" key="11">
    <source>
        <dbReference type="EMBL" id="CAG8835173.1"/>
    </source>
</evidence>
<keyword evidence="7" id="KW-1015">Disulfide bond</keyword>
<dbReference type="Proteomes" id="UP000789901">
    <property type="component" value="Unassembled WGS sequence"/>
</dbReference>
<evidence type="ECO:0000259" key="10">
    <source>
        <dbReference type="PROSITE" id="PS51677"/>
    </source>
</evidence>
<feature type="chain" id="PRO_5046024796" evidence="8">
    <location>
        <begin position="22"/>
        <end position="320"/>
    </location>
</feature>
<comment type="cofactor">
    <cofactor evidence="1">
        <name>Co(2+)</name>
        <dbReference type="ChEBI" id="CHEBI:48828"/>
    </cofactor>
</comment>
<evidence type="ECO:0000256" key="3">
    <source>
        <dbReference type="ARBA" id="ARBA00022723"/>
    </source>
</evidence>
<dbReference type="CDD" id="cd11618">
    <property type="entry name" value="ChtBD1_1"/>
    <property type="match status" value="1"/>
</dbReference>
<evidence type="ECO:0000259" key="9">
    <source>
        <dbReference type="PROSITE" id="PS50941"/>
    </source>
</evidence>
<keyword evidence="6" id="KW-0119">Carbohydrate metabolism</keyword>
<dbReference type="Gene3D" id="3.20.20.370">
    <property type="entry name" value="Glycoside hydrolase/deacetylase"/>
    <property type="match status" value="1"/>
</dbReference>
<dbReference type="PROSITE" id="PS51677">
    <property type="entry name" value="NODB"/>
    <property type="match status" value="1"/>
</dbReference>
<evidence type="ECO:0000256" key="1">
    <source>
        <dbReference type="ARBA" id="ARBA00001941"/>
    </source>
</evidence>
<dbReference type="InterPro" id="IPR002509">
    <property type="entry name" value="NODB_dom"/>
</dbReference>
<evidence type="ECO:0000256" key="5">
    <source>
        <dbReference type="ARBA" id="ARBA00022801"/>
    </source>
</evidence>
<keyword evidence="3" id="KW-0479">Metal-binding</keyword>
<feature type="domain" description="NodB homology" evidence="10">
    <location>
        <begin position="96"/>
        <end position="282"/>
    </location>
</feature>
<reference evidence="11 12" key="1">
    <citation type="submission" date="2021-06" db="EMBL/GenBank/DDBJ databases">
        <authorList>
            <person name="Kallberg Y."/>
            <person name="Tangrot J."/>
            <person name="Rosling A."/>
        </authorList>
    </citation>
    <scope>NUCLEOTIDE SEQUENCE [LARGE SCALE GENOMIC DNA]</scope>
    <source>
        <strain evidence="11 12">120-4 pot B 10/14</strain>
    </source>
</reference>
<comment type="caution">
    <text evidence="7">Lacks conserved residue(s) required for the propagation of feature annotation.</text>
</comment>
<dbReference type="EMBL" id="CAJVQB010050967">
    <property type="protein sequence ID" value="CAG8835173.1"/>
    <property type="molecule type" value="Genomic_DNA"/>
</dbReference>
<dbReference type="Gene3D" id="3.30.60.10">
    <property type="entry name" value="Endochitinase-like"/>
    <property type="match status" value="1"/>
</dbReference>
<evidence type="ECO:0000256" key="8">
    <source>
        <dbReference type="SAM" id="SignalP"/>
    </source>
</evidence>
<sequence length="320" mass="35976">MATIKFLFILLSTTNILYVFSQFTNPSSYPLSPNASCGGLNGTEHNFYCPNYDCCSKNGFCGGTTAHCGKGCQTGYGTCGIPKDGLKSIETCKKKKTLAFSFDDGLRPWTYHALAALNKSGIKASFFVNGHNYLDFCIYDHAEILQQIYNDGHLIGAHTWSHVRLGSASSKEIDFQLDTLELAIKRILGVKLLYFRPPFGESVMNPYLRKALIRRGYKYIALWDVDTRDWATDLETAMKGFPALISDKKPHVSLMHDRINTTVDSLLPLAIDTAKKLGYKFDTMAGCNGQPNKHDWYKVIGKPEKRDYKTWHCNPNDIHN</sequence>
<dbReference type="PANTHER" id="PTHR46471">
    <property type="entry name" value="CHITIN DEACETYLASE"/>
    <property type="match status" value="1"/>
</dbReference>
<accession>A0ABN7WNN8</accession>
<dbReference type="PROSITE" id="PS50941">
    <property type="entry name" value="CHIT_BIND_I_2"/>
    <property type="match status" value="1"/>
</dbReference>
<dbReference type="InterPro" id="IPR001002">
    <property type="entry name" value="Chitin-bd_1"/>
</dbReference>
<feature type="domain" description="Chitin-binding type-1" evidence="9">
    <location>
        <begin position="34"/>
        <end position="81"/>
    </location>
</feature>
<dbReference type="InterPro" id="IPR011330">
    <property type="entry name" value="Glyco_hydro/deAcase_b/a-brl"/>
</dbReference>
<name>A0ABN7WNN8_GIGMA</name>
<evidence type="ECO:0000313" key="12">
    <source>
        <dbReference type="Proteomes" id="UP000789901"/>
    </source>
</evidence>
<feature type="non-terminal residue" evidence="11">
    <location>
        <position position="320"/>
    </location>
</feature>
<feature type="disulfide bond" evidence="7">
    <location>
        <begin position="49"/>
        <end position="61"/>
    </location>
</feature>
<evidence type="ECO:0000256" key="2">
    <source>
        <dbReference type="ARBA" id="ARBA00022669"/>
    </source>
</evidence>
<dbReference type="InterPro" id="IPR036861">
    <property type="entry name" value="Endochitinase-like_sf"/>
</dbReference>
<dbReference type="SUPFAM" id="SSF88713">
    <property type="entry name" value="Glycoside hydrolase/deacetylase"/>
    <property type="match status" value="1"/>
</dbReference>
<keyword evidence="5" id="KW-0378">Hydrolase</keyword>
<feature type="signal peptide" evidence="8">
    <location>
        <begin position="1"/>
        <end position="21"/>
    </location>
</feature>
<feature type="disulfide bond" evidence="7">
    <location>
        <begin position="54"/>
        <end position="68"/>
    </location>
</feature>
<dbReference type="Pfam" id="PF01522">
    <property type="entry name" value="Polysacc_deac_1"/>
    <property type="match status" value="1"/>
</dbReference>
<evidence type="ECO:0000256" key="4">
    <source>
        <dbReference type="ARBA" id="ARBA00022729"/>
    </source>
</evidence>
<gene>
    <name evidence="11" type="ORF">GMARGA_LOCUS32435</name>
</gene>
<comment type="caution">
    <text evidence="11">The sequence shown here is derived from an EMBL/GenBank/DDBJ whole genome shotgun (WGS) entry which is preliminary data.</text>
</comment>
<evidence type="ECO:0000256" key="6">
    <source>
        <dbReference type="ARBA" id="ARBA00023277"/>
    </source>
</evidence>
<dbReference type="SUPFAM" id="SSF57016">
    <property type="entry name" value="Plant lectins/antimicrobial peptides"/>
    <property type="match status" value="1"/>
</dbReference>
<proteinExistence type="predicted"/>
<evidence type="ECO:0000256" key="7">
    <source>
        <dbReference type="PROSITE-ProRule" id="PRU00261"/>
    </source>
</evidence>
<organism evidence="11 12">
    <name type="scientific">Gigaspora margarita</name>
    <dbReference type="NCBI Taxonomy" id="4874"/>
    <lineage>
        <taxon>Eukaryota</taxon>
        <taxon>Fungi</taxon>
        <taxon>Fungi incertae sedis</taxon>
        <taxon>Mucoromycota</taxon>
        <taxon>Glomeromycotina</taxon>
        <taxon>Glomeromycetes</taxon>
        <taxon>Diversisporales</taxon>
        <taxon>Gigasporaceae</taxon>
        <taxon>Gigaspora</taxon>
    </lineage>
</organism>
<keyword evidence="4 8" id="KW-0732">Signal</keyword>
<keyword evidence="2 7" id="KW-0147">Chitin-binding</keyword>
<keyword evidence="12" id="KW-1185">Reference proteome</keyword>
<protein>
    <submittedName>
        <fullName evidence="11">46534_t:CDS:1</fullName>
    </submittedName>
</protein>
<dbReference type="PANTHER" id="PTHR46471:SF2">
    <property type="entry name" value="CHITIN DEACETYLASE-RELATED"/>
    <property type="match status" value="1"/>
</dbReference>